<gene>
    <name evidence="2" type="ORF">P4S50_09215</name>
</gene>
<keyword evidence="3" id="KW-1185">Reference proteome</keyword>
<accession>A0ABY8EH26</accession>
<organism evidence="2 3">
    <name type="scientific">Tepidibacter hydrothermalis</name>
    <dbReference type="NCBI Taxonomy" id="3036126"/>
    <lineage>
        <taxon>Bacteria</taxon>
        <taxon>Bacillati</taxon>
        <taxon>Bacillota</taxon>
        <taxon>Clostridia</taxon>
        <taxon>Peptostreptococcales</taxon>
        <taxon>Peptostreptococcaceae</taxon>
        <taxon>Tepidibacter</taxon>
    </lineage>
</organism>
<evidence type="ECO:0000313" key="3">
    <source>
        <dbReference type="Proteomes" id="UP001222800"/>
    </source>
</evidence>
<dbReference type="InterPro" id="IPR003497">
    <property type="entry name" value="BRO_N_domain"/>
</dbReference>
<evidence type="ECO:0000259" key="1">
    <source>
        <dbReference type="PROSITE" id="PS51750"/>
    </source>
</evidence>
<reference evidence="2 3" key="1">
    <citation type="submission" date="2023-03" db="EMBL/GenBank/DDBJ databases">
        <title>Complete genome sequence of Tepidibacter sp. SWIR-1, isolated from a deep-sea hydrothermal vent.</title>
        <authorList>
            <person name="Li X."/>
        </authorList>
    </citation>
    <scope>NUCLEOTIDE SEQUENCE [LARGE SCALE GENOMIC DNA]</scope>
    <source>
        <strain evidence="2 3">SWIR-1</strain>
    </source>
</reference>
<proteinExistence type="predicted"/>
<dbReference type="RefSeq" id="WP_277734560.1">
    <property type="nucleotide sequence ID" value="NZ_CP120733.1"/>
</dbReference>
<sequence>MNQLQVFQNNEFGQVRTLNIKNEPWFVGKDVANALGYERTADAIRTHIDEDDKGVGKIQTPGGIQEMVIINESGLYSLILSSKLPSAKKFKKWVTSEVLPSIRKNGYYSVPSYQPKATSIGEVVNLIKMTRQSMKDQGCDPREIAIAVKQICEQFNINLPDCFIKPQETTLQDVFDMVDFIFSVPRGRGHKKVTYEDYIVQASIKRLKG</sequence>
<evidence type="ECO:0000313" key="2">
    <source>
        <dbReference type="EMBL" id="WFD12246.1"/>
    </source>
</evidence>
<name>A0ABY8EH26_9FIRM</name>
<dbReference type="EMBL" id="CP120733">
    <property type="protein sequence ID" value="WFD12246.1"/>
    <property type="molecule type" value="Genomic_DNA"/>
</dbReference>
<dbReference type="Proteomes" id="UP001222800">
    <property type="component" value="Chromosome"/>
</dbReference>
<dbReference type="Pfam" id="PF02498">
    <property type="entry name" value="Bro-N"/>
    <property type="match status" value="1"/>
</dbReference>
<protein>
    <submittedName>
        <fullName evidence="2">Bro-N domain-containing protein</fullName>
    </submittedName>
</protein>
<dbReference type="PANTHER" id="PTHR36180">
    <property type="entry name" value="DNA-BINDING PROTEIN-RELATED-RELATED"/>
    <property type="match status" value="1"/>
</dbReference>
<feature type="domain" description="Bro-N" evidence="1">
    <location>
        <begin position="1"/>
        <end position="106"/>
    </location>
</feature>
<dbReference type="PANTHER" id="PTHR36180:SF2">
    <property type="entry name" value="BRO FAMILY PROTEIN"/>
    <property type="match status" value="1"/>
</dbReference>
<dbReference type="PROSITE" id="PS51750">
    <property type="entry name" value="BRO_N"/>
    <property type="match status" value="1"/>
</dbReference>
<dbReference type="SMART" id="SM01040">
    <property type="entry name" value="Bro-N"/>
    <property type="match status" value="1"/>
</dbReference>